<evidence type="ECO:0000313" key="1">
    <source>
        <dbReference type="EMBL" id="CAL5087497.1"/>
    </source>
</evidence>
<reference evidence="1" key="1">
    <citation type="submission" date="2024-10" db="EMBL/GenBank/DDBJ databases">
        <authorList>
            <person name="Ryan C."/>
        </authorList>
    </citation>
    <scope>NUCLEOTIDE SEQUENCE [LARGE SCALE GENOMIC DNA]</scope>
</reference>
<evidence type="ECO:0000313" key="2">
    <source>
        <dbReference type="Proteomes" id="UP001497457"/>
    </source>
</evidence>
<dbReference type="Proteomes" id="UP001497457">
    <property type="component" value="Chromosome 8b"/>
</dbReference>
<dbReference type="EMBL" id="OZ075118">
    <property type="protein sequence ID" value="CAL5087497.1"/>
    <property type="molecule type" value="Genomic_DNA"/>
</dbReference>
<proteinExistence type="predicted"/>
<organism evidence="1 2">
    <name type="scientific">Urochloa decumbens</name>
    <dbReference type="NCBI Taxonomy" id="240449"/>
    <lineage>
        <taxon>Eukaryota</taxon>
        <taxon>Viridiplantae</taxon>
        <taxon>Streptophyta</taxon>
        <taxon>Embryophyta</taxon>
        <taxon>Tracheophyta</taxon>
        <taxon>Spermatophyta</taxon>
        <taxon>Magnoliopsida</taxon>
        <taxon>Liliopsida</taxon>
        <taxon>Poales</taxon>
        <taxon>Poaceae</taxon>
        <taxon>PACMAD clade</taxon>
        <taxon>Panicoideae</taxon>
        <taxon>Panicodae</taxon>
        <taxon>Paniceae</taxon>
        <taxon>Melinidinae</taxon>
        <taxon>Urochloa</taxon>
    </lineage>
</organism>
<sequence>MASPAFFVAAYSEAGLSVRCSSEKGASVLRPYTDDEEAHTTAGCGSACLAATSKTLTSPATLDATYACGASMAYRTPACAARWSTCVNAATSKSFSRRGVSLMSASTTATPRVARSACRARFRDGS</sequence>
<name>A0ABC9G5I7_9POAL</name>
<keyword evidence="2" id="KW-1185">Reference proteome</keyword>
<gene>
    <name evidence="1" type="ORF">URODEC1_LOCUS112242</name>
</gene>
<dbReference type="AlphaFoldDB" id="A0ABC9G5I7"/>
<accession>A0ABC9G5I7</accession>
<protein>
    <submittedName>
        <fullName evidence="1">Uncharacterized protein</fullName>
    </submittedName>
</protein>